<proteinExistence type="predicted"/>
<dbReference type="STRING" id="1423802.FC56_GL001428"/>
<dbReference type="EMBL" id="AYZR01000004">
    <property type="protein sequence ID" value="KRM94471.1"/>
    <property type="molecule type" value="Genomic_DNA"/>
</dbReference>
<dbReference type="SUPFAM" id="SSF53335">
    <property type="entry name" value="S-adenosyl-L-methionine-dependent methyltransferases"/>
    <property type="match status" value="1"/>
</dbReference>
<sequence length="285" mass="32339">MVSNKQRKKLLKNHKVTAKAKPQPAYIERMTHYGQLFADYPAIKFLVNNVLQADRLIAQGLLPQDLPELILPDDIQDQIFTKINAQFAPKDPKGDQLWDTLSVALPKLDQDLRSFRDYLEDQYGMWAYISAPFIADLADYVNGHGVLEIMAGNGYISKGLKDLKQPAIATDSLAWTNENQTGNHQVTTVEKLDALTAIKKYQDTVDYVIMSWSPDGMDIDQQVLQTIREQPNQNLKLIVIGEKNGATNSAAFWQLANYIEPATTQKLNRHHQPFDLIKDQVYLID</sequence>
<evidence type="ECO:0000313" key="2">
    <source>
        <dbReference type="Proteomes" id="UP000051256"/>
    </source>
</evidence>
<dbReference type="RefSeq" id="WP_056977699.1">
    <property type="nucleotide sequence ID" value="NZ_AYZR01000004.1"/>
</dbReference>
<reference evidence="1 2" key="1">
    <citation type="journal article" date="2015" name="Genome Announc.">
        <title>Expanding the biotechnology potential of lactobacilli through comparative genomics of 213 strains and associated genera.</title>
        <authorList>
            <person name="Sun Z."/>
            <person name="Harris H.M."/>
            <person name="McCann A."/>
            <person name="Guo C."/>
            <person name="Argimon S."/>
            <person name="Zhang W."/>
            <person name="Yang X."/>
            <person name="Jeffery I.B."/>
            <person name="Cooney J.C."/>
            <person name="Kagawa T.F."/>
            <person name="Liu W."/>
            <person name="Song Y."/>
            <person name="Salvetti E."/>
            <person name="Wrobel A."/>
            <person name="Rasinkangas P."/>
            <person name="Parkhill J."/>
            <person name="Rea M.C."/>
            <person name="O'Sullivan O."/>
            <person name="Ritari J."/>
            <person name="Douillard F.P."/>
            <person name="Paul Ross R."/>
            <person name="Yang R."/>
            <person name="Briner A.E."/>
            <person name="Felis G.E."/>
            <person name="de Vos W.M."/>
            <person name="Barrangou R."/>
            <person name="Klaenhammer T.R."/>
            <person name="Caufield P.W."/>
            <person name="Cui Y."/>
            <person name="Zhang H."/>
            <person name="O'Toole P.W."/>
        </authorList>
    </citation>
    <scope>NUCLEOTIDE SEQUENCE [LARGE SCALE GENOMIC DNA]</scope>
    <source>
        <strain evidence="1 2">DSM 24302</strain>
    </source>
</reference>
<dbReference type="PATRIC" id="fig|1423802.4.peg.1446"/>
<dbReference type="Proteomes" id="UP000051256">
    <property type="component" value="Unassembled WGS sequence"/>
</dbReference>
<protein>
    <recommendedName>
        <fullName evidence="3">SAM-dependent methyltransferase</fullName>
    </recommendedName>
</protein>
<evidence type="ECO:0008006" key="3">
    <source>
        <dbReference type="Google" id="ProtNLM"/>
    </source>
</evidence>
<accession>A0A0R2CS79</accession>
<gene>
    <name evidence="1" type="ORF">FC56_GL001428</name>
</gene>
<name>A0A0R2CS79_9LACO</name>
<comment type="caution">
    <text evidence="1">The sequence shown here is derived from an EMBL/GenBank/DDBJ whole genome shotgun (WGS) entry which is preliminary data.</text>
</comment>
<organism evidence="1 2">
    <name type="scientific">Lentilactobacillus senioris DSM 24302 = JCM 17472</name>
    <dbReference type="NCBI Taxonomy" id="1423802"/>
    <lineage>
        <taxon>Bacteria</taxon>
        <taxon>Bacillati</taxon>
        <taxon>Bacillota</taxon>
        <taxon>Bacilli</taxon>
        <taxon>Lactobacillales</taxon>
        <taxon>Lactobacillaceae</taxon>
        <taxon>Lentilactobacillus</taxon>
    </lineage>
</organism>
<keyword evidence="2" id="KW-1185">Reference proteome</keyword>
<dbReference type="InterPro" id="IPR029063">
    <property type="entry name" value="SAM-dependent_MTases_sf"/>
</dbReference>
<dbReference type="AlphaFoldDB" id="A0A0R2CS79"/>
<evidence type="ECO:0000313" key="1">
    <source>
        <dbReference type="EMBL" id="KRM94471.1"/>
    </source>
</evidence>